<proteinExistence type="predicted"/>
<sequence length="102" mass="10581">MRLPECVHAFGPSDAGGEGGEGGTSLPCFCHSITAAFTQVQLRSSSGPAHVQLRSSSGIAQVQLRSSLVAEGILGQRVWRGGAVRSEGGVMEVWLGWVGCRG</sequence>
<dbReference type="Proteomes" id="UP001497482">
    <property type="component" value="Chromosome 7"/>
</dbReference>
<reference evidence="1 2" key="1">
    <citation type="submission" date="2024-04" db="EMBL/GenBank/DDBJ databases">
        <authorList>
            <person name="Waldvogel A.-M."/>
            <person name="Schoenle A."/>
        </authorList>
    </citation>
    <scope>NUCLEOTIDE SEQUENCE [LARGE SCALE GENOMIC DNA]</scope>
</reference>
<evidence type="ECO:0000313" key="2">
    <source>
        <dbReference type="Proteomes" id="UP001497482"/>
    </source>
</evidence>
<dbReference type="EMBL" id="OZ035829">
    <property type="protein sequence ID" value="CAL1611906.1"/>
    <property type="molecule type" value="Genomic_DNA"/>
</dbReference>
<keyword evidence="2" id="KW-1185">Reference proteome</keyword>
<protein>
    <submittedName>
        <fullName evidence="1">Uncharacterized protein</fullName>
    </submittedName>
</protein>
<organism evidence="1 2">
    <name type="scientific">Knipowitschia caucasica</name>
    <name type="common">Caucasian dwarf goby</name>
    <name type="synonym">Pomatoschistus caucasicus</name>
    <dbReference type="NCBI Taxonomy" id="637954"/>
    <lineage>
        <taxon>Eukaryota</taxon>
        <taxon>Metazoa</taxon>
        <taxon>Chordata</taxon>
        <taxon>Craniata</taxon>
        <taxon>Vertebrata</taxon>
        <taxon>Euteleostomi</taxon>
        <taxon>Actinopterygii</taxon>
        <taxon>Neopterygii</taxon>
        <taxon>Teleostei</taxon>
        <taxon>Neoteleostei</taxon>
        <taxon>Acanthomorphata</taxon>
        <taxon>Gobiaria</taxon>
        <taxon>Gobiiformes</taxon>
        <taxon>Gobioidei</taxon>
        <taxon>Gobiidae</taxon>
        <taxon>Gobiinae</taxon>
        <taxon>Knipowitschia</taxon>
    </lineage>
</organism>
<evidence type="ECO:0000313" key="1">
    <source>
        <dbReference type="EMBL" id="CAL1611906.1"/>
    </source>
</evidence>
<dbReference type="AlphaFoldDB" id="A0AAV2MET6"/>
<accession>A0AAV2MET6</accession>
<gene>
    <name evidence="1" type="ORF">KC01_LOCUS38294</name>
</gene>
<name>A0AAV2MET6_KNICA</name>